<dbReference type="STRING" id="1664694.A0A0N1HP41"/>
<sequence>MAKQENAGTVGVTDDKPDYWLNRNFLASARLTCQHDLIIDRVGYLLNPGIAEATGLTTSSSTANVAPTEPLQILDLGTGNGIWAMRLASSLANTPNSRPVHITGLDISSEMFPNPLSLPPNVTFATYDFFQPPPTEYLSKFDIIHIRFINPVLWPKPDFRVTAIRNFTAMLKPNGWLQWTEPRVPAIADVTFDDQGNASISEGLNEFHSLLDSIVPVQTNSRWTASMDKFCLDNGYAEAKLEHRGLAEFVEALPEGEKKEKLGQAMEKELAAMDAGTRSKTGNYVCVVARKGV</sequence>
<dbReference type="InterPro" id="IPR029063">
    <property type="entry name" value="SAM-dependent_MTases_sf"/>
</dbReference>
<dbReference type="SUPFAM" id="SSF53335">
    <property type="entry name" value="S-adenosyl-L-methionine-dependent methyltransferases"/>
    <property type="match status" value="1"/>
</dbReference>
<comment type="caution">
    <text evidence="2">The sequence shown here is derived from an EMBL/GenBank/DDBJ whole genome shotgun (WGS) entry which is preliminary data.</text>
</comment>
<dbReference type="PANTHER" id="PTHR43591:SF50">
    <property type="entry name" value="METHYLTRANSFERASE DOMAIN-CONTAINING PROTEIN-RELATED"/>
    <property type="match status" value="1"/>
</dbReference>
<reference evidence="2 3" key="1">
    <citation type="submission" date="2015-06" db="EMBL/GenBank/DDBJ databases">
        <title>Draft genome of the ant-associated black yeast Phialophora attae CBS 131958.</title>
        <authorList>
            <person name="Moreno L.F."/>
            <person name="Stielow B.J."/>
            <person name="de Hoog S."/>
            <person name="Vicente V.A."/>
            <person name="Weiss V.A."/>
            <person name="de Vries M."/>
            <person name="Cruz L.M."/>
            <person name="Souza E.M."/>
        </authorList>
    </citation>
    <scope>NUCLEOTIDE SEQUENCE [LARGE SCALE GENOMIC DNA]</scope>
    <source>
        <strain evidence="2 3">CBS 131958</strain>
    </source>
</reference>
<dbReference type="OrthoDB" id="417697at2759"/>
<dbReference type="AlphaFoldDB" id="A0A0N1HP41"/>
<gene>
    <name evidence="2" type="ORF">AB675_5996</name>
</gene>
<keyword evidence="3" id="KW-1185">Reference proteome</keyword>
<dbReference type="InterPro" id="IPR013217">
    <property type="entry name" value="Methyltransf_12"/>
</dbReference>
<evidence type="ECO:0000313" key="3">
    <source>
        <dbReference type="Proteomes" id="UP000038010"/>
    </source>
</evidence>
<dbReference type="VEuPathDB" id="FungiDB:AB675_5996"/>
<dbReference type="RefSeq" id="XP_017996908.1">
    <property type="nucleotide sequence ID" value="XM_018146252.1"/>
</dbReference>
<feature type="domain" description="Methyltransferase type 12" evidence="1">
    <location>
        <begin position="74"/>
        <end position="177"/>
    </location>
</feature>
<dbReference type="Proteomes" id="UP000038010">
    <property type="component" value="Unassembled WGS sequence"/>
</dbReference>
<accession>A0A0N1HP41</accession>
<proteinExistence type="predicted"/>
<dbReference type="CDD" id="cd02440">
    <property type="entry name" value="AdoMet_MTases"/>
    <property type="match status" value="1"/>
</dbReference>
<dbReference type="Pfam" id="PF08242">
    <property type="entry name" value="Methyltransf_12"/>
    <property type="match status" value="1"/>
</dbReference>
<evidence type="ECO:0000259" key="1">
    <source>
        <dbReference type="Pfam" id="PF08242"/>
    </source>
</evidence>
<name>A0A0N1HP41_9EURO</name>
<evidence type="ECO:0000313" key="2">
    <source>
        <dbReference type="EMBL" id="KPI36945.1"/>
    </source>
</evidence>
<protein>
    <recommendedName>
        <fullName evidence="1">Methyltransferase type 12 domain-containing protein</fullName>
    </recommendedName>
</protein>
<organism evidence="2 3">
    <name type="scientific">Cyphellophora attinorum</name>
    <dbReference type="NCBI Taxonomy" id="1664694"/>
    <lineage>
        <taxon>Eukaryota</taxon>
        <taxon>Fungi</taxon>
        <taxon>Dikarya</taxon>
        <taxon>Ascomycota</taxon>
        <taxon>Pezizomycotina</taxon>
        <taxon>Eurotiomycetes</taxon>
        <taxon>Chaetothyriomycetidae</taxon>
        <taxon>Chaetothyriales</taxon>
        <taxon>Cyphellophoraceae</taxon>
        <taxon>Cyphellophora</taxon>
    </lineage>
</organism>
<dbReference type="GeneID" id="28738132"/>
<dbReference type="Gene3D" id="3.40.50.150">
    <property type="entry name" value="Vaccinia Virus protein VP39"/>
    <property type="match status" value="1"/>
</dbReference>
<dbReference type="EMBL" id="LFJN01000027">
    <property type="protein sequence ID" value="KPI36945.1"/>
    <property type="molecule type" value="Genomic_DNA"/>
</dbReference>
<dbReference type="PANTHER" id="PTHR43591">
    <property type="entry name" value="METHYLTRANSFERASE"/>
    <property type="match status" value="1"/>
</dbReference>